<feature type="region of interest" description="Disordered" evidence="2">
    <location>
        <begin position="52"/>
        <end position="81"/>
    </location>
</feature>
<accession>A0ABR0JZ23</accession>
<name>A0ABR0JZ23_9EURO</name>
<sequence>MKCDGQFSEDEYRSLQLQKDELRKEVRAKHDRLSELAHEILRAQKSLAGDELRLKSITHAEEGYELDEPEPSTSSGQPNDELVAFDDSELSLLLSLGYSQDFVGETRQQTPQVS</sequence>
<feature type="coiled-coil region" evidence="1">
    <location>
        <begin position="5"/>
        <end position="39"/>
    </location>
</feature>
<dbReference type="Proteomes" id="UP001345013">
    <property type="component" value="Unassembled WGS sequence"/>
</dbReference>
<organism evidence="3 4">
    <name type="scientific">Lithohypha guttulata</name>
    <dbReference type="NCBI Taxonomy" id="1690604"/>
    <lineage>
        <taxon>Eukaryota</taxon>
        <taxon>Fungi</taxon>
        <taxon>Dikarya</taxon>
        <taxon>Ascomycota</taxon>
        <taxon>Pezizomycotina</taxon>
        <taxon>Eurotiomycetes</taxon>
        <taxon>Chaetothyriomycetidae</taxon>
        <taxon>Chaetothyriales</taxon>
        <taxon>Trichomeriaceae</taxon>
        <taxon>Lithohypha</taxon>
    </lineage>
</organism>
<dbReference type="EMBL" id="JAVRRG010000168">
    <property type="protein sequence ID" value="KAK5079847.1"/>
    <property type="molecule type" value="Genomic_DNA"/>
</dbReference>
<comment type="caution">
    <text evidence="3">The sequence shown here is derived from an EMBL/GenBank/DDBJ whole genome shotgun (WGS) entry which is preliminary data.</text>
</comment>
<evidence type="ECO:0000256" key="1">
    <source>
        <dbReference type="SAM" id="Coils"/>
    </source>
</evidence>
<gene>
    <name evidence="3" type="ORF">LTR24_008873</name>
</gene>
<keyword evidence="1" id="KW-0175">Coiled coil</keyword>
<proteinExistence type="predicted"/>
<keyword evidence="4" id="KW-1185">Reference proteome</keyword>
<feature type="compositionally biased region" description="Basic and acidic residues" evidence="2">
    <location>
        <begin position="52"/>
        <end position="62"/>
    </location>
</feature>
<protein>
    <submittedName>
        <fullName evidence="3">Uncharacterized protein</fullName>
    </submittedName>
</protein>
<reference evidence="3 4" key="1">
    <citation type="submission" date="2023-08" db="EMBL/GenBank/DDBJ databases">
        <title>Black Yeasts Isolated from many extreme environments.</title>
        <authorList>
            <person name="Coleine C."/>
            <person name="Stajich J.E."/>
            <person name="Selbmann L."/>
        </authorList>
    </citation>
    <scope>NUCLEOTIDE SEQUENCE [LARGE SCALE GENOMIC DNA]</scope>
    <source>
        <strain evidence="3 4">CCFEE 5885</strain>
    </source>
</reference>
<evidence type="ECO:0000313" key="4">
    <source>
        <dbReference type="Proteomes" id="UP001345013"/>
    </source>
</evidence>
<evidence type="ECO:0000256" key="2">
    <source>
        <dbReference type="SAM" id="MobiDB-lite"/>
    </source>
</evidence>
<evidence type="ECO:0000313" key="3">
    <source>
        <dbReference type="EMBL" id="KAK5079847.1"/>
    </source>
</evidence>